<evidence type="ECO:0000256" key="2">
    <source>
        <dbReference type="SAM" id="SignalP"/>
    </source>
</evidence>
<gene>
    <name evidence="3" type="ORF">An16g02110</name>
</gene>
<name>A0AAJ8C2A5_ASPNG</name>
<dbReference type="GeneID" id="84593335"/>
<organism evidence="3">
    <name type="scientific">Aspergillus niger</name>
    <dbReference type="NCBI Taxonomy" id="5061"/>
    <lineage>
        <taxon>Eukaryota</taxon>
        <taxon>Fungi</taxon>
        <taxon>Dikarya</taxon>
        <taxon>Ascomycota</taxon>
        <taxon>Pezizomycotina</taxon>
        <taxon>Eurotiomycetes</taxon>
        <taxon>Eurotiomycetidae</taxon>
        <taxon>Eurotiales</taxon>
        <taxon>Aspergillaceae</taxon>
        <taxon>Aspergillus</taxon>
        <taxon>Aspergillus subgen. Circumdati</taxon>
    </lineage>
</organism>
<accession>A0AAJ8C2A5</accession>
<proteinExistence type="predicted"/>
<keyword evidence="2" id="KW-0732">Signal</keyword>
<feature type="region of interest" description="Disordered" evidence="1">
    <location>
        <begin position="48"/>
        <end position="68"/>
    </location>
</feature>
<sequence length="173" mass="18837">MIDYGSPFYCCSRSSSSLKVLFLLLLLTSYPISAHSLLPPSVQLSDVIDSGSPAPPQPKQAPRGETIPHFPSYSEHSFPRGSLPLINPFFRQKPHPPIHSRTPTAPPSRNCLGGGCRVSPTFFWKADCGSVCYLPNAVLPDPQRRISLIGKSDQGFARAIMPALVLPLEKVLS</sequence>
<reference evidence="3" key="1">
    <citation type="submission" date="2025-02" db="EMBL/GenBank/DDBJ databases">
        <authorList>
            <consortium name="NCBI Genome Project"/>
        </authorList>
    </citation>
    <scope>NUCLEOTIDE SEQUENCE</scope>
</reference>
<dbReference type="KEGG" id="ang:An16g02110"/>
<dbReference type="RefSeq" id="XP_059606751.1">
    <property type="nucleotide sequence ID" value="XM_059744963.1"/>
</dbReference>
<dbReference type="AlphaFoldDB" id="A0AAJ8C2A5"/>
<reference evidence="3" key="2">
    <citation type="submission" date="2025-08" db="UniProtKB">
        <authorList>
            <consortium name="RefSeq"/>
        </authorList>
    </citation>
    <scope>IDENTIFICATION</scope>
</reference>
<evidence type="ECO:0000313" key="3">
    <source>
        <dbReference type="RefSeq" id="XP_059606751.1"/>
    </source>
</evidence>
<feature type="signal peptide" evidence="2">
    <location>
        <begin position="1"/>
        <end position="34"/>
    </location>
</feature>
<protein>
    <submittedName>
        <fullName evidence="3">Uncharacterized protein</fullName>
    </submittedName>
</protein>
<feature type="chain" id="PRO_5044826709" evidence="2">
    <location>
        <begin position="35"/>
        <end position="173"/>
    </location>
</feature>
<evidence type="ECO:0000256" key="1">
    <source>
        <dbReference type="SAM" id="MobiDB-lite"/>
    </source>
</evidence>